<gene>
    <name evidence="1" type="ORF">E6C60_3683</name>
</gene>
<name>A0A4P8XRF6_9BACL</name>
<protein>
    <submittedName>
        <fullName evidence="1">Uncharacterized protein</fullName>
    </submittedName>
</protein>
<dbReference type="KEGG" id="palo:E6C60_3683"/>
<organism evidence="1 2">
    <name type="scientific">Paenibacillus algicola</name>
    <dbReference type="NCBI Taxonomy" id="2565926"/>
    <lineage>
        <taxon>Bacteria</taxon>
        <taxon>Bacillati</taxon>
        <taxon>Bacillota</taxon>
        <taxon>Bacilli</taxon>
        <taxon>Bacillales</taxon>
        <taxon>Paenibacillaceae</taxon>
        <taxon>Paenibacillus</taxon>
    </lineage>
</organism>
<evidence type="ECO:0000313" key="1">
    <source>
        <dbReference type="EMBL" id="QCT04391.1"/>
    </source>
</evidence>
<dbReference type="EMBL" id="CP040396">
    <property type="protein sequence ID" value="QCT04391.1"/>
    <property type="molecule type" value="Genomic_DNA"/>
</dbReference>
<dbReference type="Proteomes" id="UP000300879">
    <property type="component" value="Chromosome"/>
</dbReference>
<sequence>MDLRDLKKLADTLDDSGKHELILFLQSRTKWCVVPRSSN</sequence>
<accession>A0A4P8XRF6</accession>
<keyword evidence="2" id="KW-1185">Reference proteome</keyword>
<evidence type="ECO:0000313" key="2">
    <source>
        <dbReference type="Proteomes" id="UP000300879"/>
    </source>
</evidence>
<dbReference type="AlphaFoldDB" id="A0A4P8XRF6"/>
<reference evidence="1 2" key="1">
    <citation type="submission" date="2019-05" db="EMBL/GenBank/DDBJ databases">
        <authorList>
            <person name="Chen C."/>
        </authorList>
    </citation>
    <scope>NUCLEOTIDE SEQUENCE [LARGE SCALE GENOMIC DNA]</scope>
    <source>
        <strain evidence="1 2">HB172198</strain>
    </source>
</reference>
<proteinExistence type="predicted"/>